<dbReference type="SUPFAM" id="SSF69318">
    <property type="entry name" value="Integrin alpha N-terminal domain"/>
    <property type="match status" value="1"/>
</dbReference>
<name>A0ABV3CLY4_9ACTN</name>
<dbReference type="EMBL" id="JBEZAE010000047">
    <property type="protein sequence ID" value="MEU7075794.1"/>
    <property type="molecule type" value="Genomic_DNA"/>
</dbReference>
<protein>
    <submittedName>
        <fullName evidence="1">Uncharacterized protein</fullName>
    </submittedName>
</protein>
<sequence>MLRKGKPSGGGVDLTSLAYAANSLGGADITYGTGGWLKTQMPHVIGTPDVNKDNIPDIWAVDTTGTMYFYTGGRTAHGSRITATWVNWNGTLAFG</sequence>
<dbReference type="Proteomes" id="UP001551329">
    <property type="component" value="Unassembled WGS sequence"/>
</dbReference>
<proteinExistence type="predicted"/>
<evidence type="ECO:0000313" key="2">
    <source>
        <dbReference type="Proteomes" id="UP001551329"/>
    </source>
</evidence>
<evidence type="ECO:0000313" key="1">
    <source>
        <dbReference type="EMBL" id="MEU7075794.1"/>
    </source>
</evidence>
<organism evidence="1 2">
    <name type="scientific">Streptomyces narbonensis</name>
    <dbReference type="NCBI Taxonomy" id="67333"/>
    <lineage>
        <taxon>Bacteria</taxon>
        <taxon>Bacillati</taxon>
        <taxon>Actinomycetota</taxon>
        <taxon>Actinomycetes</taxon>
        <taxon>Kitasatosporales</taxon>
        <taxon>Streptomycetaceae</taxon>
        <taxon>Streptomyces</taxon>
    </lineage>
</organism>
<accession>A0ABV3CLY4</accession>
<dbReference type="InterPro" id="IPR028994">
    <property type="entry name" value="Integrin_alpha_N"/>
</dbReference>
<gene>
    <name evidence="1" type="ORF">AB0A88_37570</name>
</gene>
<comment type="caution">
    <text evidence="1">The sequence shown here is derived from an EMBL/GenBank/DDBJ whole genome shotgun (WGS) entry which is preliminary data.</text>
</comment>
<reference evidence="1 2" key="1">
    <citation type="submission" date="2024-06" db="EMBL/GenBank/DDBJ databases">
        <title>The Natural Products Discovery Center: Release of the First 8490 Sequenced Strains for Exploring Actinobacteria Biosynthetic Diversity.</title>
        <authorList>
            <person name="Kalkreuter E."/>
            <person name="Kautsar S.A."/>
            <person name="Yang D."/>
            <person name="Bader C.D."/>
            <person name="Teijaro C.N."/>
            <person name="Fluegel L."/>
            <person name="Davis C.M."/>
            <person name="Simpson J.R."/>
            <person name="Lauterbach L."/>
            <person name="Steele A.D."/>
            <person name="Gui C."/>
            <person name="Meng S."/>
            <person name="Li G."/>
            <person name="Viehrig K."/>
            <person name="Ye F."/>
            <person name="Su P."/>
            <person name="Kiefer A.F."/>
            <person name="Nichols A."/>
            <person name="Cepeda A.J."/>
            <person name="Yan W."/>
            <person name="Fan B."/>
            <person name="Jiang Y."/>
            <person name="Adhikari A."/>
            <person name="Zheng C.-J."/>
            <person name="Schuster L."/>
            <person name="Cowan T.M."/>
            <person name="Smanski M.J."/>
            <person name="Chevrette M.G."/>
            <person name="De Carvalho L.P.S."/>
            <person name="Shen B."/>
        </authorList>
    </citation>
    <scope>NUCLEOTIDE SEQUENCE [LARGE SCALE GENOMIC DNA]</scope>
    <source>
        <strain evidence="1 2">NPDC045974</strain>
    </source>
</reference>
<keyword evidence="2" id="KW-1185">Reference proteome</keyword>
<dbReference type="RefSeq" id="WP_358478262.1">
    <property type="nucleotide sequence ID" value="NZ_JBEZAE010000047.1"/>
</dbReference>